<proteinExistence type="predicted"/>
<reference evidence="1" key="1">
    <citation type="submission" date="2018-05" db="EMBL/GenBank/DDBJ databases">
        <authorList>
            <person name="Lanie J.A."/>
            <person name="Ng W.-L."/>
            <person name="Kazmierczak K.M."/>
            <person name="Andrzejewski T.M."/>
            <person name="Davidsen T.M."/>
            <person name="Wayne K.J."/>
            <person name="Tettelin H."/>
            <person name="Glass J.I."/>
            <person name="Rusch D."/>
            <person name="Podicherti R."/>
            <person name="Tsui H.-C.T."/>
            <person name="Winkler M.E."/>
        </authorList>
    </citation>
    <scope>NUCLEOTIDE SEQUENCE</scope>
</reference>
<protein>
    <submittedName>
        <fullName evidence="1">Uncharacterized protein</fullName>
    </submittedName>
</protein>
<organism evidence="1">
    <name type="scientific">marine metagenome</name>
    <dbReference type="NCBI Taxonomy" id="408172"/>
    <lineage>
        <taxon>unclassified sequences</taxon>
        <taxon>metagenomes</taxon>
        <taxon>ecological metagenomes</taxon>
    </lineage>
</organism>
<feature type="non-terminal residue" evidence="1">
    <location>
        <position position="46"/>
    </location>
</feature>
<gene>
    <name evidence="1" type="ORF">METZ01_LOCUS364128</name>
</gene>
<name>A0A382SMX9_9ZZZZ</name>
<dbReference type="AlphaFoldDB" id="A0A382SMX9"/>
<accession>A0A382SMX9</accession>
<sequence>MDMFSTGFDTARVVLQLGRKSLGFEITRNHTIISNRDLLNTGCGSC</sequence>
<evidence type="ECO:0000313" key="1">
    <source>
        <dbReference type="EMBL" id="SVD11274.1"/>
    </source>
</evidence>
<dbReference type="EMBL" id="UINC01130294">
    <property type="protein sequence ID" value="SVD11274.1"/>
    <property type="molecule type" value="Genomic_DNA"/>
</dbReference>